<evidence type="ECO:0000256" key="10">
    <source>
        <dbReference type="RuleBase" id="RU362022"/>
    </source>
</evidence>
<comment type="subcellular location">
    <subcellularLocation>
        <location evidence="10">Endoplasmic reticulum membrane</location>
        <topology evidence="10">Multi-pass membrane protein</topology>
    </subcellularLocation>
    <subcellularLocation>
        <location evidence="1">Membrane</location>
        <topology evidence="1">Multi-pass membrane protein</topology>
    </subcellularLocation>
</comment>
<gene>
    <name evidence="12" type="primary">STE14</name>
    <name evidence="12" type="ORF">SLS63_003134</name>
</gene>
<evidence type="ECO:0000313" key="12">
    <source>
        <dbReference type="EMBL" id="KAK7736786.1"/>
    </source>
</evidence>
<keyword evidence="10" id="KW-0256">Endoplasmic reticulum</keyword>
<evidence type="ECO:0000256" key="6">
    <source>
        <dbReference type="ARBA" id="ARBA00022691"/>
    </source>
</evidence>
<feature type="transmembrane region" description="Helical" evidence="10">
    <location>
        <begin position="228"/>
        <end position="248"/>
    </location>
</feature>
<keyword evidence="9 10" id="KW-0472">Membrane</keyword>
<feature type="compositionally biased region" description="Low complexity" evidence="11">
    <location>
        <begin position="1"/>
        <end position="22"/>
    </location>
</feature>
<sequence length="349" mass="37963">MTYTTSASGSTSTSTSTISISISPPPKGAPKPQEDVVEKQSSPRSPGRDSTSRYRRRSLAHIALLDTQASCSSSSAATSRSPPPTLVLPPDTDTLPILSPTSQSHFEAYSPDKPYFPGQPKSLAGIALRAFCLGAALAVGVIGTGLVLATTSSPLWRLPFFLASLSAFHFLEFWTTAAYNTREAEVSSFLLTANWPAYAIAHSAASLECLVTSVFFPARSWAPFGTGPLLMLLGISLVLVGQVVRSAAMVQAGPSFNHIVQQTQKREHILITTGIYGTLRHPSYFGFFWWGLGTQLAMGNVLCFFAYAAVLWRFFSSRIRHEEVFLVRFFGDEYVDYKKKTGTKIPFVP</sequence>
<evidence type="ECO:0000256" key="5">
    <source>
        <dbReference type="ARBA" id="ARBA00022679"/>
    </source>
</evidence>
<dbReference type="EMBL" id="JAKNSF020000009">
    <property type="protein sequence ID" value="KAK7736786.1"/>
    <property type="molecule type" value="Genomic_DNA"/>
</dbReference>
<dbReference type="PANTHER" id="PTHR12714">
    <property type="entry name" value="PROTEIN-S ISOPRENYLCYSTEINE O-METHYLTRANSFERASE"/>
    <property type="match status" value="1"/>
</dbReference>
<reference evidence="12 13" key="1">
    <citation type="submission" date="2024-02" db="EMBL/GenBank/DDBJ databases">
        <title>De novo assembly and annotation of 12 fungi associated with fruit tree decline syndrome in Ontario, Canada.</title>
        <authorList>
            <person name="Sulman M."/>
            <person name="Ellouze W."/>
            <person name="Ilyukhin E."/>
        </authorList>
    </citation>
    <scope>NUCLEOTIDE SEQUENCE [LARGE SCALE GENOMIC DNA]</scope>
    <source>
        <strain evidence="12 13">M169</strain>
    </source>
</reference>
<dbReference type="InterPro" id="IPR025770">
    <property type="entry name" value="PPMT_MeTrfase"/>
</dbReference>
<evidence type="ECO:0000256" key="2">
    <source>
        <dbReference type="ARBA" id="ARBA00009140"/>
    </source>
</evidence>
<keyword evidence="8 10" id="KW-1133">Transmembrane helix</keyword>
<evidence type="ECO:0000256" key="4">
    <source>
        <dbReference type="ARBA" id="ARBA00022603"/>
    </source>
</evidence>
<dbReference type="GO" id="GO:0032259">
    <property type="term" value="P:methylation"/>
    <property type="evidence" value="ECO:0007669"/>
    <property type="project" value="UniProtKB-KW"/>
</dbReference>
<comment type="caution">
    <text evidence="12">The sequence shown here is derived from an EMBL/GenBank/DDBJ whole genome shotgun (WGS) entry which is preliminary data.</text>
</comment>
<evidence type="ECO:0000256" key="9">
    <source>
        <dbReference type="ARBA" id="ARBA00023136"/>
    </source>
</evidence>
<feature type="transmembrane region" description="Helical" evidence="10">
    <location>
        <begin position="126"/>
        <end position="149"/>
    </location>
</feature>
<evidence type="ECO:0000256" key="7">
    <source>
        <dbReference type="ARBA" id="ARBA00022692"/>
    </source>
</evidence>
<comment type="catalytic activity">
    <reaction evidence="10">
        <text>[protein]-C-terminal S-[(2E,6E)-farnesyl]-L-cysteine + S-adenosyl-L-methionine = [protein]-C-terminal S-[(2E,6E)-farnesyl]-L-cysteine methyl ester + S-adenosyl-L-homocysteine</text>
        <dbReference type="Rhea" id="RHEA:21672"/>
        <dbReference type="Rhea" id="RHEA-COMP:12125"/>
        <dbReference type="Rhea" id="RHEA-COMP:12126"/>
        <dbReference type="ChEBI" id="CHEBI:57856"/>
        <dbReference type="ChEBI" id="CHEBI:59789"/>
        <dbReference type="ChEBI" id="CHEBI:90510"/>
        <dbReference type="ChEBI" id="CHEBI:90511"/>
        <dbReference type="EC" id="2.1.1.100"/>
    </reaction>
</comment>
<dbReference type="Proteomes" id="UP001430848">
    <property type="component" value="Unassembled WGS sequence"/>
</dbReference>
<dbReference type="Pfam" id="PF04140">
    <property type="entry name" value="ICMT"/>
    <property type="match status" value="1"/>
</dbReference>
<feature type="transmembrane region" description="Helical" evidence="10">
    <location>
        <begin position="155"/>
        <end position="174"/>
    </location>
</feature>
<evidence type="ECO:0000256" key="11">
    <source>
        <dbReference type="SAM" id="MobiDB-lite"/>
    </source>
</evidence>
<evidence type="ECO:0000256" key="1">
    <source>
        <dbReference type="ARBA" id="ARBA00004141"/>
    </source>
</evidence>
<name>A0ABR1PHJ1_DIAER</name>
<comment type="similarity">
    <text evidence="2 10">Belongs to the class VI-like SAM-binding methyltransferase superfamily. Isoprenylcysteine carboxyl methyltransferase family.</text>
</comment>
<organism evidence="12 13">
    <name type="scientific">Diaporthe eres</name>
    <name type="common">Phomopsis oblonga</name>
    <dbReference type="NCBI Taxonomy" id="83184"/>
    <lineage>
        <taxon>Eukaryota</taxon>
        <taxon>Fungi</taxon>
        <taxon>Dikarya</taxon>
        <taxon>Ascomycota</taxon>
        <taxon>Pezizomycotina</taxon>
        <taxon>Sordariomycetes</taxon>
        <taxon>Sordariomycetidae</taxon>
        <taxon>Diaporthales</taxon>
        <taxon>Diaporthaceae</taxon>
        <taxon>Diaporthe</taxon>
        <taxon>Diaporthe eres species complex</taxon>
    </lineage>
</organism>
<keyword evidence="7 10" id="KW-0812">Transmembrane</keyword>
<keyword evidence="13" id="KW-1185">Reference proteome</keyword>
<dbReference type="PANTHER" id="PTHR12714:SF9">
    <property type="entry name" value="PROTEIN-S-ISOPRENYLCYSTEINE O-METHYLTRANSFERASE"/>
    <property type="match status" value="1"/>
</dbReference>
<dbReference type="PROSITE" id="PS51564">
    <property type="entry name" value="SAM_ICMT"/>
    <property type="match status" value="1"/>
</dbReference>
<feature type="region of interest" description="Disordered" evidence="11">
    <location>
        <begin position="1"/>
        <end position="56"/>
    </location>
</feature>
<accession>A0ABR1PHJ1</accession>
<dbReference type="InterPro" id="IPR007269">
    <property type="entry name" value="ICMT_MeTrfase"/>
</dbReference>
<dbReference type="Gene3D" id="1.20.120.1630">
    <property type="match status" value="1"/>
</dbReference>
<evidence type="ECO:0000313" key="13">
    <source>
        <dbReference type="Proteomes" id="UP001430848"/>
    </source>
</evidence>
<evidence type="ECO:0000256" key="8">
    <source>
        <dbReference type="ARBA" id="ARBA00022989"/>
    </source>
</evidence>
<dbReference type="GO" id="GO:0008168">
    <property type="term" value="F:methyltransferase activity"/>
    <property type="evidence" value="ECO:0007669"/>
    <property type="project" value="UniProtKB-KW"/>
</dbReference>
<keyword evidence="5" id="KW-0808">Transferase</keyword>
<evidence type="ECO:0000256" key="3">
    <source>
        <dbReference type="ARBA" id="ARBA00012151"/>
    </source>
</evidence>
<feature type="transmembrane region" description="Helical" evidence="10">
    <location>
        <begin position="296"/>
        <end position="315"/>
    </location>
</feature>
<protein>
    <recommendedName>
        <fullName evidence="3 10">Protein-S-isoprenylcysteine O-methyltransferase</fullName>
        <ecNumber evidence="3 10">2.1.1.100</ecNumber>
    </recommendedName>
</protein>
<dbReference type="EC" id="2.1.1.100" evidence="3 10"/>
<keyword evidence="6 10" id="KW-0949">S-adenosyl-L-methionine</keyword>
<proteinExistence type="inferred from homology"/>
<keyword evidence="4 10" id="KW-0489">Methyltransferase</keyword>
<feature type="transmembrane region" description="Helical" evidence="10">
    <location>
        <begin position="195"/>
        <end position="216"/>
    </location>
</feature>